<evidence type="ECO:0000313" key="4">
    <source>
        <dbReference type="EMBL" id="GAL91028.1"/>
    </source>
</evidence>
<feature type="chain" id="PRO_5010408478" description="Beta-barrel porin" evidence="1">
    <location>
        <begin position="20"/>
        <end position="680"/>
    </location>
</feature>
<evidence type="ECO:0000313" key="3">
    <source>
        <dbReference type="EMBL" id="GAL72975.1"/>
    </source>
</evidence>
<evidence type="ECO:0000256" key="1">
    <source>
        <dbReference type="SAM" id="SignalP"/>
    </source>
</evidence>
<dbReference type="RefSeq" id="WP_081956310.1">
    <property type="nucleotide sequence ID" value="NZ_BBNR01000028.1"/>
</dbReference>
<evidence type="ECO:0000313" key="2">
    <source>
        <dbReference type="EMBL" id="GAL68903.1"/>
    </source>
</evidence>
<dbReference type="EMBL" id="BBNS01000036">
    <property type="protein sequence ID" value="GAL72975.1"/>
    <property type="molecule type" value="Genomic_DNA"/>
</dbReference>
<keyword evidence="1" id="KW-0732">Signal</keyword>
<sequence length="680" mass="78951">MQKLTFVLFFVLSTIAVFGQTNPEEKPPLLVSDSTDLKAKDSTAIVAKNKSNKESLLGKLTSGGDTDKKAKIQNYLIISHKRDTTYLDTTLTIQKEYKFNYLRKDNFGLMPFSNLGQTYNSLTYNFQNTNILPRFGARARHFNYMEIEDIYYYRVPTPLTELFYKTAFEQGQLADSFFTVNTSPQFNFSIAYKGMRSLGQYQHILTSTGNFRVTTNYTTKNKRYQMRGHIVMQDLLNEENGGLRSDMIDNFEQGVPEFLDRAIMEVNFENAESILKGKRFHLDHGFNIFNKVVKKTLPKTLSDSTSTYKLALNHIVSFEDKSFQFDQSSQNALFGDAFRSSNLRDRVTLERLYNQLELNYFNNELGDFAVNINNTYYNYGYNKLVVLTDNTITNRLKGNIYAAGAKYRKFYKGFNIQGEAGLNLVGDFTGNYITGEASYNLTDDIFAKVSINHSSKAPNFNALLYQSNYQDFNWQNSFNNIETQQLAFQIKYKHLVNLSVDYSTISDYVYFKQDQTATASQSIQAFQNNATISYLRAKLENEIRVGKFALNNTVLYQNVQDDNSVLNVPEITTRNTFYFSSELFRKAMFLQTGITLNYFTKYYMNGYNPVLAEFYVQNEREFGEFPRLDFFINAKIRQTRIFLKAEHFNSAFTGYDYYSAPNYPYRDFTIRFGLVWNFFM</sequence>
<gene>
    <name evidence="2" type="ORF">JCM19301_2922</name>
    <name evidence="3" type="ORF">JCM19302_252</name>
    <name evidence="4" type="ORF">JCM19538_2642</name>
</gene>
<dbReference type="Proteomes" id="UP000029646">
    <property type="component" value="Unassembled WGS sequence"/>
</dbReference>
<evidence type="ECO:0000313" key="6">
    <source>
        <dbReference type="Proteomes" id="UP000030184"/>
    </source>
</evidence>
<evidence type="ECO:0000313" key="5">
    <source>
        <dbReference type="Proteomes" id="UP000029646"/>
    </source>
</evidence>
<dbReference type="EMBL" id="BBNR01000028">
    <property type="protein sequence ID" value="GAL68903.1"/>
    <property type="molecule type" value="Genomic_DNA"/>
</dbReference>
<reference evidence="6" key="1">
    <citation type="journal article" date="2014" name="Genome Announc.">
        <title>Draft Genome Sequence of Marine Flavobacterium Jejuia pallidilutea Strain 11shimoA1 and Pigmentation Mutants.</title>
        <authorList>
            <person name="Takatani N."/>
            <person name="Nakanishi M."/>
            <person name="Meirelles P."/>
            <person name="Mino S."/>
            <person name="Suda W."/>
            <person name="Oshima K."/>
            <person name="Hattori M."/>
            <person name="Ohkuma M."/>
            <person name="Hosokawa M."/>
            <person name="Miyashita K."/>
            <person name="Thompson F.L."/>
            <person name="Niwa A."/>
            <person name="Sawabe T."/>
            <person name="Sawabe T."/>
        </authorList>
    </citation>
    <scope>NUCLEOTIDE SEQUENCE [LARGE SCALE GENOMIC DNA]</scope>
    <source>
        <strain evidence="6">JCM 19538</strain>
    </source>
</reference>
<feature type="signal peptide" evidence="1">
    <location>
        <begin position="1"/>
        <end position="19"/>
    </location>
</feature>
<dbReference type="Proteomes" id="UP000030184">
    <property type="component" value="Unassembled WGS sequence"/>
</dbReference>
<dbReference type="AlphaFoldDB" id="A0A090W7K0"/>
<dbReference type="EMBL" id="BBNY01000095">
    <property type="protein sequence ID" value="GAL91028.1"/>
    <property type="molecule type" value="Genomic_DNA"/>
</dbReference>
<evidence type="ECO:0008006" key="7">
    <source>
        <dbReference type="Google" id="ProtNLM"/>
    </source>
</evidence>
<dbReference type="Proteomes" id="UP000029641">
    <property type="component" value="Unassembled WGS sequence"/>
</dbReference>
<name>A0A090W7K0_9FLAO</name>
<dbReference type="STRING" id="504487.JCM19538_2642"/>
<accession>A0A090W7K0</accession>
<comment type="caution">
    <text evidence="3">The sequence shown here is derived from an EMBL/GenBank/DDBJ whole genome shotgun (WGS) entry which is preliminary data.</text>
</comment>
<dbReference type="OrthoDB" id="9812454at2"/>
<keyword evidence="6" id="KW-1185">Reference proteome</keyword>
<dbReference type="eggNOG" id="COG4206">
    <property type="taxonomic scope" value="Bacteria"/>
</dbReference>
<protein>
    <recommendedName>
        <fullName evidence="7">Beta-barrel porin</fullName>
    </recommendedName>
</protein>
<proteinExistence type="predicted"/>
<dbReference type="Pfam" id="PF14121">
    <property type="entry name" value="Porin_10"/>
    <property type="match status" value="1"/>
</dbReference>
<organism evidence="3 5">
    <name type="scientific">Jejuia pallidilutea</name>
    <dbReference type="NCBI Taxonomy" id="504487"/>
    <lineage>
        <taxon>Bacteria</taxon>
        <taxon>Pseudomonadati</taxon>
        <taxon>Bacteroidota</taxon>
        <taxon>Flavobacteriia</taxon>
        <taxon>Flavobacteriales</taxon>
        <taxon>Flavobacteriaceae</taxon>
        <taxon>Jejuia</taxon>
    </lineage>
</organism>
<dbReference type="InterPro" id="IPR025631">
    <property type="entry name" value="Porin_10"/>
</dbReference>